<sequence length="328" mass="35093">MSAYNHIEKIKLLPATTPLCLLEQLSIKYQQTLYIKRDDLTGIGAGGNKLRKLEYLFADALQKDATTVITGGGVQSNHAAMTAVCAKKLGLECHIALADAVPIYSEHYQRGGNVFLEQLADAKLTRFAKGLSSGECIEQLANKITADSNDIPYIIPMGGSNAIGALGYVDAANELLTQLNEQNITLDSIVLGSGSAGTQAGLLMGLLLAGSNIKVLGVSVLAQQNDLINNIDALCVEIAEILGVEQQNWRQHIYVDDGYIGEGYGIAQESTWQAIKTLISEEGIICDPCYTGKALDGWLDILSKRDGSLGQNSLFWHTGGVAGLFGYV</sequence>
<reference evidence="6" key="1">
    <citation type="submission" date="2023-09" db="EMBL/GenBank/DDBJ databases">
        <authorList>
            <person name="Li S."/>
            <person name="Li X."/>
            <person name="Zhang C."/>
            <person name="Zhao Z."/>
        </authorList>
    </citation>
    <scope>NUCLEOTIDE SEQUENCE [LARGE SCALE GENOMIC DNA]</scope>
    <source>
        <strain evidence="6">SQ149</strain>
    </source>
</reference>
<evidence type="ECO:0000256" key="2">
    <source>
        <dbReference type="ARBA" id="ARBA00008639"/>
    </source>
</evidence>
<dbReference type="GO" id="GO:0016829">
    <property type="term" value="F:lyase activity"/>
    <property type="evidence" value="ECO:0007669"/>
    <property type="project" value="UniProtKB-KW"/>
</dbReference>
<dbReference type="EMBL" id="CP134145">
    <property type="protein sequence ID" value="WNC74008.1"/>
    <property type="molecule type" value="Genomic_DNA"/>
</dbReference>
<dbReference type="Proteomes" id="UP001258994">
    <property type="component" value="Chromosome"/>
</dbReference>
<organism evidence="5 6">
    <name type="scientific">Thalassotalea psychrophila</name>
    <dbReference type="NCBI Taxonomy" id="3065647"/>
    <lineage>
        <taxon>Bacteria</taxon>
        <taxon>Pseudomonadati</taxon>
        <taxon>Pseudomonadota</taxon>
        <taxon>Gammaproteobacteria</taxon>
        <taxon>Alteromonadales</taxon>
        <taxon>Colwelliaceae</taxon>
        <taxon>Thalassotalea</taxon>
    </lineage>
</organism>
<dbReference type="PANTHER" id="PTHR43780:SF2">
    <property type="entry name" value="1-AMINOCYCLOPROPANE-1-CARBOXYLATE DEAMINASE-RELATED"/>
    <property type="match status" value="1"/>
</dbReference>
<comment type="cofactor">
    <cofactor evidence="1">
        <name>pyridoxal 5'-phosphate</name>
        <dbReference type="ChEBI" id="CHEBI:597326"/>
    </cofactor>
</comment>
<dbReference type="Pfam" id="PF00291">
    <property type="entry name" value="PALP"/>
    <property type="match status" value="1"/>
</dbReference>
<keyword evidence="6" id="KW-1185">Reference proteome</keyword>
<feature type="domain" description="Tryptophan synthase beta chain-like PALP" evidence="4">
    <location>
        <begin position="13"/>
        <end position="319"/>
    </location>
</feature>
<evidence type="ECO:0000256" key="3">
    <source>
        <dbReference type="ARBA" id="ARBA00022898"/>
    </source>
</evidence>
<evidence type="ECO:0000256" key="1">
    <source>
        <dbReference type="ARBA" id="ARBA00001933"/>
    </source>
</evidence>
<dbReference type="InterPro" id="IPR027278">
    <property type="entry name" value="ACCD_DCysDesulf"/>
</dbReference>
<keyword evidence="5" id="KW-0456">Lyase</keyword>
<accession>A0ABY9U0A1</accession>
<dbReference type="EC" id="4.4.1.-" evidence="5"/>
<protein>
    <submittedName>
        <fullName evidence="5">D-cysteine desulfhydrase family protein</fullName>
        <ecNumber evidence="5">4.4.1.-</ecNumber>
    </submittedName>
</protein>
<dbReference type="InterPro" id="IPR036052">
    <property type="entry name" value="TrpB-like_PALP_sf"/>
</dbReference>
<dbReference type="PIRSF" id="PIRSF006278">
    <property type="entry name" value="ACCD_DCysDesulf"/>
    <property type="match status" value="1"/>
</dbReference>
<name>A0ABY9U0A1_9GAMM</name>
<comment type="similarity">
    <text evidence="2">Belongs to the ACC deaminase/D-cysteine desulfhydrase family.</text>
</comment>
<gene>
    <name evidence="5" type="ORF">RGQ13_08450</name>
</gene>
<dbReference type="RefSeq" id="WP_348393118.1">
    <property type="nucleotide sequence ID" value="NZ_CP134145.1"/>
</dbReference>
<dbReference type="Gene3D" id="3.40.50.1100">
    <property type="match status" value="2"/>
</dbReference>
<dbReference type="SUPFAM" id="SSF53686">
    <property type="entry name" value="Tryptophan synthase beta subunit-like PLP-dependent enzymes"/>
    <property type="match status" value="1"/>
</dbReference>
<proteinExistence type="inferred from homology"/>
<evidence type="ECO:0000259" key="4">
    <source>
        <dbReference type="Pfam" id="PF00291"/>
    </source>
</evidence>
<keyword evidence="3" id="KW-0663">Pyridoxal phosphate</keyword>
<dbReference type="InterPro" id="IPR001926">
    <property type="entry name" value="TrpB-like_PALP"/>
</dbReference>
<evidence type="ECO:0000313" key="6">
    <source>
        <dbReference type="Proteomes" id="UP001258994"/>
    </source>
</evidence>
<dbReference type="PANTHER" id="PTHR43780">
    <property type="entry name" value="1-AMINOCYCLOPROPANE-1-CARBOXYLATE DEAMINASE-RELATED"/>
    <property type="match status" value="1"/>
</dbReference>
<evidence type="ECO:0000313" key="5">
    <source>
        <dbReference type="EMBL" id="WNC74008.1"/>
    </source>
</evidence>